<sequence>MKLSKKESDLLELFVLKDTKLTAKEIADSLSISSKTVYRLVHKINEASEFGILIETFIGKGMKLNYRNYLKYRSIFKQSDSETEERVISVLMNLLSSSPILISIENLFQPYFISSETQYKDLEKIKKKLKQFDLNLERTGKKIRIIGKEQSIRKAIYHMLLKTAITDQDFYVIDNMNISQYDIDFLTTQLELIEKQAKGNIPYPYNINIFSHLYILVMRIRNGFIPKDREYKELDEYELNLKESNQEIYKVSQKIVRNLSHYLSEQIDEIEEFYLFQYIISSGIEEQSFELYSVGQLKLIFEDAIDFVSEHMNLDFSNLKEDKSFYNHFRVMLYRNKNKIVIVNNLLGEIKKEYPELFESVRKLGCYLSRNYSLNSISEDETGFNMLYFAKDFEKLKTKKRIIIMCSSGVGTSELLRVKVQRNFPNLEIVDIVSVNQFKNKYTEKKIKVDFIISTININLYNLILEVPVALVSAMFTGKDQETIRTMMEGN</sequence>
<evidence type="ECO:0000313" key="10">
    <source>
        <dbReference type="Proteomes" id="UP000095256"/>
    </source>
</evidence>
<reference evidence="9 10" key="1">
    <citation type="submission" date="2016-09" db="EMBL/GenBank/DDBJ databases">
        <authorList>
            <person name="Capua I."/>
            <person name="De Benedictis P."/>
            <person name="Joannis T."/>
            <person name="Lombin L.H."/>
            <person name="Cattoli G."/>
        </authorList>
    </citation>
    <scope>NUCLEOTIDE SEQUENCE [LARGE SCALE GENOMIC DNA]</scope>
    <source>
        <strain evidence="9 10">LMG 25899</strain>
    </source>
</reference>
<evidence type="ECO:0000256" key="3">
    <source>
        <dbReference type="ARBA" id="ARBA00023015"/>
    </source>
</evidence>
<evidence type="ECO:0000256" key="5">
    <source>
        <dbReference type="ARBA" id="ARBA00023163"/>
    </source>
</evidence>
<dbReference type="InterPro" id="IPR013196">
    <property type="entry name" value="HTH_11"/>
</dbReference>
<dbReference type="PROSITE" id="PS51099">
    <property type="entry name" value="PTS_EIIB_TYPE_2"/>
    <property type="match status" value="1"/>
</dbReference>
<evidence type="ECO:0008006" key="11">
    <source>
        <dbReference type="Google" id="ProtNLM"/>
    </source>
</evidence>
<dbReference type="Proteomes" id="UP000095256">
    <property type="component" value="Unassembled WGS sequence"/>
</dbReference>
<dbReference type="STRING" id="762845.BCR26_08525"/>
<evidence type="ECO:0000256" key="1">
    <source>
        <dbReference type="ARBA" id="ARBA00022679"/>
    </source>
</evidence>
<dbReference type="RefSeq" id="WP_069697386.1">
    <property type="nucleotide sequence ID" value="NZ_JAGGMA010000008.1"/>
</dbReference>
<dbReference type="InterPro" id="IPR007737">
    <property type="entry name" value="Mga_HTH"/>
</dbReference>
<dbReference type="SUPFAM" id="SSF63520">
    <property type="entry name" value="PTS-regulatory domain, PRD"/>
    <property type="match status" value="2"/>
</dbReference>
<evidence type="ECO:0000256" key="6">
    <source>
        <dbReference type="SAM" id="Coils"/>
    </source>
</evidence>
<keyword evidence="1" id="KW-0808">Transferase</keyword>
<accession>A0A1E5L0L0</accession>
<gene>
    <name evidence="9" type="ORF">BCR26_08525</name>
</gene>
<dbReference type="GO" id="GO:0006355">
    <property type="term" value="P:regulation of DNA-templated transcription"/>
    <property type="evidence" value="ECO:0007669"/>
    <property type="project" value="InterPro"/>
</dbReference>
<dbReference type="InterPro" id="IPR036634">
    <property type="entry name" value="PRD_sf"/>
</dbReference>
<dbReference type="Gene3D" id="1.10.1790.10">
    <property type="entry name" value="PRD domain"/>
    <property type="match status" value="2"/>
</dbReference>
<dbReference type="InterPro" id="IPR036095">
    <property type="entry name" value="PTS_EIIB-like_sf"/>
</dbReference>
<dbReference type="CDD" id="cd05568">
    <property type="entry name" value="PTS_IIB_bgl_like"/>
    <property type="match status" value="1"/>
</dbReference>
<evidence type="ECO:0000256" key="2">
    <source>
        <dbReference type="ARBA" id="ARBA00022737"/>
    </source>
</evidence>
<dbReference type="EMBL" id="MIEK01000004">
    <property type="protein sequence ID" value="OEH83702.1"/>
    <property type="molecule type" value="Genomic_DNA"/>
</dbReference>
<proteinExistence type="predicted"/>
<dbReference type="Pfam" id="PF05043">
    <property type="entry name" value="Mga"/>
    <property type="match status" value="1"/>
</dbReference>
<comment type="caution">
    <text evidence="9">The sequence shown here is derived from an EMBL/GenBank/DDBJ whole genome shotgun (WGS) entry which is preliminary data.</text>
</comment>
<dbReference type="Pfam" id="PF08279">
    <property type="entry name" value="HTH_11"/>
    <property type="match status" value="1"/>
</dbReference>
<feature type="domain" description="PTS EIIB type-2" evidence="7">
    <location>
        <begin position="400"/>
        <end position="491"/>
    </location>
</feature>
<dbReference type="PROSITE" id="PS51372">
    <property type="entry name" value="PRD_2"/>
    <property type="match status" value="2"/>
</dbReference>
<protein>
    <recommendedName>
        <fullName evidence="11">DNA-binding protein</fullName>
    </recommendedName>
</protein>
<dbReference type="GO" id="GO:0008982">
    <property type="term" value="F:protein-N(PI)-phosphohistidine-sugar phosphotransferase activity"/>
    <property type="evidence" value="ECO:0007669"/>
    <property type="project" value="InterPro"/>
</dbReference>
<keyword evidence="10" id="KW-1185">Reference proteome</keyword>
<evidence type="ECO:0000259" key="8">
    <source>
        <dbReference type="PROSITE" id="PS51372"/>
    </source>
</evidence>
<dbReference type="InterPro" id="IPR050661">
    <property type="entry name" value="BglG_antiterminators"/>
</dbReference>
<name>A0A1E5L0L0_9ENTE</name>
<dbReference type="Gene3D" id="3.40.50.2300">
    <property type="match status" value="1"/>
</dbReference>
<dbReference type="InterPro" id="IPR013011">
    <property type="entry name" value="PTS_EIIB_2"/>
</dbReference>
<keyword evidence="2" id="KW-0677">Repeat</keyword>
<dbReference type="InterPro" id="IPR011608">
    <property type="entry name" value="PRD"/>
</dbReference>
<keyword evidence="3" id="KW-0805">Transcription regulation</keyword>
<evidence type="ECO:0000259" key="7">
    <source>
        <dbReference type="PROSITE" id="PS51099"/>
    </source>
</evidence>
<feature type="domain" description="PRD" evidence="8">
    <location>
        <begin position="292"/>
        <end position="399"/>
    </location>
</feature>
<feature type="coiled-coil region" evidence="6">
    <location>
        <begin position="227"/>
        <end position="254"/>
    </location>
</feature>
<keyword evidence="5" id="KW-0804">Transcription</keyword>
<dbReference type="SUPFAM" id="SSF52794">
    <property type="entry name" value="PTS system IIB component-like"/>
    <property type="match status" value="1"/>
</dbReference>
<keyword evidence="4" id="KW-0010">Activator</keyword>
<feature type="domain" description="PRD" evidence="8">
    <location>
        <begin position="177"/>
        <end position="289"/>
    </location>
</feature>
<keyword evidence="6" id="KW-0175">Coiled coil</keyword>
<organism evidence="9 10">
    <name type="scientific">Enterococcus rivorum</name>
    <dbReference type="NCBI Taxonomy" id="762845"/>
    <lineage>
        <taxon>Bacteria</taxon>
        <taxon>Bacillati</taxon>
        <taxon>Bacillota</taxon>
        <taxon>Bacilli</taxon>
        <taxon>Lactobacillales</taxon>
        <taxon>Enterococcaceae</taxon>
        <taxon>Enterococcus</taxon>
    </lineage>
</organism>
<dbReference type="AlphaFoldDB" id="A0A1E5L0L0"/>
<dbReference type="GO" id="GO:0009401">
    <property type="term" value="P:phosphoenolpyruvate-dependent sugar phosphotransferase system"/>
    <property type="evidence" value="ECO:0007669"/>
    <property type="project" value="InterPro"/>
</dbReference>
<dbReference type="PANTHER" id="PTHR30185">
    <property type="entry name" value="CRYPTIC BETA-GLUCOSIDE BGL OPERON ANTITERMINATOR"/>
    <property type="match status" value="1"/>
</dbReference>
<dbReference type="Pfam" id="PF00874">
    <property type="entry name" value="PRD"/>
    <property type="match status" value="1"/>
</dbReference>
<dbReference type="PANTHER" id="PTHR30185:SF18">
    <property type="entry name" value="TRANSCRIPTIONAL REGULATOR MTLR"/>
    <property type="match status" value="1"/>
</dbReference>
<evidence type="ECO:0000313" key="9">
    <source>
        <dbReference type="EMBL" id="OEH83702.1"/>
    </source>
</evidence>
<evidence type="ECO:0000256" key="4">
    <source>
        <dbReference type="ARBA" id="ARBA00023159"/>
    </source>
</evidence>
<dbReference type="OrthoDB" id="3239954at2"/>